<keyword evidence="2" id="KW-0479">Metal-binding</keyword>
<dbReference type="AlphaFoldDB" id="A0A8C8ZUJ6"/>
<feature type="domain" description="Enolase N-terminal" evidence="5">
    <location>
        <begin position="5"/>
        <end position="56"/>
    </location>
</feature>
<keyword evidence="7" id="KW-1185">Reference proteome</keyword>
<keyword evidence="3" id="KW-0460">Magnesium</keyword>
<dbReference type="Gene3D" id="3.30.390.10">
    <property type="entry name" value="Enolase-like, N-terminal domain"/>
    <property type="match status" value="1"/>
</dbReference>
<evidence type="ECO:0000256" key="3">
    <source>
        <dbReference type="ARBA" id="ARBA00022842"/>
    </source>
</evidence>
<accession>A0A8C8ZUJ6</accession>
<dbReference type="Pfam" id="PF03952">
    <property type="entry name" value="Enolase_N"/>
    <property type="match status" value="1"/>
</dbReference>
<name>A0A8C8ZUJ6_PROSS</name>
<dbReference type="PANTHER" id="PTHR11902">
    <property type="entry name" value="ENOLASE"/>
    <property type="match status" value="1"/>
</dbReference>
<dbReference type="SUPFAM" id="SSF54826">
    <property type="entry name" value="Enolase N-terminal domain-like"/>
    <property type="match status" value="1"/>
</dbReference>
<dbReference type="GO" id="GO:0006096">
    <property type="term" value="P:glycolytic process"/>
    <property type="evidence" value="ECO:0007669"/>
    <property type="project" value="InterPro"/>
</dbReference>
<sequence length="69" mass="7543">MSVFKVRARKIFESYGNPTVAVDLCTSKGVFRGVVPTGASAGICEGLEQWDESDKSKSVASEEESFWTH</sequence>
<dbReference type="PANTHER" id="PTHR11902:SF12">
    <property type="entry name" value="ALPHA-ENOLASE"/>
    <property type="match status" value="1"/>
</dbReference>
<evidence type="ECO:0000256" key="2">
    <source>
        <dbReference type="ARBA" id="ARBA00022723"/>
    </source>
</evidence>
<evidence type="ECO:0000313" key="7">
    <source>
        <dbReference type="Proteomes" id="UP000694414"/>
    </source>
</evidence>
<dbReference type="GO" id="GO:0004634">
    <property type="term" value="F:phosphopyruvate hydratase activity"/>
    <property type="evidence" value="ECO:0007669"/>
    <property type="project" value="UniProtKB-EC"/>
</dbReference>
<comment type="cofactor">
    <cofactor evidence="1">
        <name>Mg(2+)</name>
        <dbReference type="ChEBI" id="CHEBI:18420"/>
    </cofactor>
</comment>
<dbReference type="Proteomes" id="UP000694414">
    <property type="component" value="Unplaced"/>
</dbReference>
<organism evidence="6 7">
    <name type="scientific">Prolemur simus</name>
    <name type="common">Greater bamboo lemur</name>
    <name type="synonym">Hapalemur simus</name>
    <dbReference type="NCBI Taxonomy" id="1328070"/>
    <lineage>
        <taxon>Eukaryota</taxon>
        <taxon>Metazoa</taxon>
        <taxon>Chordata</taxon>
        <taxon>Craniata</taxon>
        <taxon>Vertebrata</taxon>
        <taxon>Euteleostomi</taxon>
        <taxon>Mammalia</taxon>
        <taxon>Eutheria</taxon>
        <taxon>Euarchontoglires</taxon>
        <taxon>Primates</taxon>
        <taxon>Strepsirrhini</taxon>
        <taxon>Lemuriformes</taxon>
        <taxon>Lemuridae</taxon>
        <taxon>Prolemur</taxon>
    </lineage>
</organism>
<proteinExistence type="predicted"/>
<evidence type="ECO:0000259" key="5">
    <source>
        <dbReference type="Pfam" id="PF03952"/>
    </source>
</evidence>
<evidence type="ECO:0000256" key="4">
    <source>
        <dbReference type="ARBA" id="ARBA00048333"/>
    </source>
</evidence>
<comment type="catalytic activity">
    <reaction evidence="4">
        <text>(2R)-2-phosphoglycerate = phosphoenolpyruvate + H2O</text>
        <dbReference type="Rhea" id="RHEA:10164"/>
        <dbReference type="ChEBI" id="CHEBI:15377"/>
        <dbReference type="ChEBI" id="CHEBI:58289"/>
        <dbReference type="ChEBI" id="CHEBI:58702"/>
        <dbReference type="EC" id="4.2.1.11"/>
    </reaction>
</comment>
<evidence type="ECO:0000313" key="6">
    <source>
        <dbReference type="Ensembl" id="ENSPSMP00000020734.1"/>
    </source>
</evidence>
<dbReference type="InterPro" id="IPR020811">
    <property type="entry name" value="Enolase_N"/>
</dbReference>
<dbReference type="GO" id="GO:0000015">
    <property type="term" value="C:phosphopyruvate hydratase complex"/>
    <property type="evidence" value="ECO:0007669"/>
    <property type="project" value="InterPro"/>
</dbReference>
<reference evidence="6" key="1">
    <citation type="submission" date="2025-08" db="UniProtKB">
        <authorList>
            <consortium name="Ensembl"/>
        </authorList>
    </citation>
    <scope>IDENTIFICATION</scope>
</reference>
<dbReference type="InterPro" id="IPR029017">
    <property type="entry name" value="Enolase-like_N"/>
</dbReference>
<dbReference type="InterPro" id="IPR000941">
    <property type="entry name" value="Enolase"/>
</dbReference>
<dbReference type="Ensembl" id="ENSPSMT00000024058.1">
    <property type="protein sequence ID" value="ENSPSMP00000020734.1"/>
    <property type="gene ID" value="ENSPSMG00000014669.1"/>
</dbReference>
<dbReference type="GO" id="GO:0000287">
    <property type="term" value="F:magnesium ion binding"/>
    <property type="evidence" value="ECO:0007669"/>
    <property type="project" value="InterPro"/>
</dbReference>
<protein>
    <recommendedName>
        <fullName evidence="5">Enolase N-terminal domain-containing protein</fullName>
    </recommendedName>
</protein>
<evidence type="ECO:0000256" key="1">
    <source>
        <dbReference type="ARBA" id="ARBA00001946"/>
    </source>
</evidence>
<reference evidence="6" key="2">
    <citation type="submission" date="2025-09" db="UniProtKB">
        <authorList>
            <consortium name="Ensembl"/>
        </authorList>
    </citation>
    <scope>IDENTIFICATION</scope>
</reference>